<dbReference type="PANTHER" id="PTHR30024:SF47">
    <property type="entry name" value="TAURINE-BINDING PERIPLASMIC PROTEIN"/>
    <property type="match status" value="1"/>
</dbReference>
<name>A0A379DFM8_9PORP</name>
<evidence type="ECO:0000259" key="4">
    <source>
        <dbReference type="SMART" id="SM00062"/>
    </source>
</evidence>
<evidence type="ECO:0000256" key="1">
    <source>
        <dbReference type="ARBA" id="ARBA00004418"/>
    </source>
</evidence>
<dbReference type="SMART" id="SM00062">
    <property type="entry name" value="PBPb"/>
    <property type="match status" value="1"/>
</dbReference>
<dbReference type="Gene3D" id="3.40.190.10">
    <property type="entry name" value="Periplasmic binding protein-like II"/>
    <property type="match status" value="2"/>
</dbReference>
<organism evidence="5 6">
    <name type="scientific">Porphyromonas macacae</name>
    <dbReference type="NCBI Taxonomy" id="28115"/>
    <lineage>
        <taxon>Bacteria</taxon>
        <taxon>Pseudomonadati</taxon>
        <taxon>Bacteroidota</taxon>
        <taxon>Bacteroidia</taxon>
        <taxon>Bacteroidales</taxon>
        <taxon>Porphyromonadaceae</taxon>
        <taxon>Porphyromonas</taxon>
    </lineage>
</organism>
<evidence type="ECO:0000313" key="5">
    <source>
        <dbReference type="EMBL" id="SUB77156.1"/>
    </source>
</evidence>
<comment type="similarity">
    <text evidence="2">Belongs to the bacterial solute-binding protein SsuA/TauA family.</text>
</comment>
<reference evidence="5 6" key="1">
    <citation type="submission" date="2018-06" db="EMBL/GenBank/DDBJ databases">
        <authorList>
            <consortium name="Pathogen Informatics"/>
            <person name="Doyle S."/>
        </authorList>
    </citation>
    <scope>NUCLEOTIDE SEQUENCE [LARGE SCALE GENOMIC DNA]</scope>
    <source>
        <strain evidence="5 6">NCTC13100</strain>
    </source>
</reference>
<feature type="domain" description="Solute-binding protein family 3/N-terminal" evidence="4">
    <location>
        <begin position="43"/>
        <end position="272"/>
    </location>
</feature>
<dbReference type="Proteomes" id="UP000254263">
    <property type="component" value="Unassembled WGS sequence"/>
</dbReference>
<sequence>MKNRFAGPLGLVFLLSLILGAALLTGCSGGKKKVSDAGNTVPALRIGAMSSMDYLPFVVALEQGVYDSLGLKLEIVPFFSANDRDAALMAEQIDGTVTDYTGAMMQHAGGLPVKMVMKLNGLFSMMTAPGKDINSLAELKGKQIAVSNNTVIHYVTSQMLEQAGLMPQDIEIVDINKIPLRLEMLSAGQIDATLLPDPFATMGTSLHCVRIADTRGTGKINCTGLIFDEKAIAGKTESIRLLLEGYNRGVDFLRTHDNEAVKDLLNRYVKIPEALVPEVLRPEYEYAALPQTEDLHAAAKWLKERKLLPADYQPQNLIDGRFF</sequence>
<dbReference type="RefSeq" id="WP_018359578.1">
    <property type="nucleotide sequence ID" value="NZ_UGTI01000001.1"/>
</dbReference>
<evidence type="ECO:0000256" key="3">
    <source>
        <dbReference type="ARBA" id="ARBA00022729"/>
    </source>
</evidence>
<dbReference type="GO" id="GO:0042597">
    <property type="term" value="C:periplasmic space"/>
    <property type="evidence" value="ECO:0007669"/>
    <property type="project" value="UniProtKB-SubCell"/>
</dbReference>
<keyword evidence="3" id="KW-0732">Signal</keyword>
<evidence type="ECO:0000256" key="2">
    <source>
        <dbReference type="ARBA" id="ARBA00010742"/>
    </source>
</evidence>
<dbReference type="Pfam" id="PF09084">
    <property type="entry name" value="NMT1"/>
    <property type="match status" value="1"/>
</dbReference>
<proteinExistence type="inferred from homology"/>
<dbReference type="InterPro" id="IPR001638">
    <property type="entry name" value="Solute-binding_3/MltF_N"/>
</dbReference>
<gene>
    <name evidence="5" type="primary">ssuA</name>
    <name evidence="5" type="ORF">NCTC13100_00271</name>
</gene>
<accession>A0A379DFM8</accession>
<dbReference type="PANTHER" id="PTHR30024">
    <property type="entry name" value="ALIPHATIC SULFONATES-BINDING PROTEIN-RELATED"/>
    <property type="match status" value="1"/>
</dbReference>
<protein>
    <submittedName>
        <fullName evidence="5">p-H7</fullName>
    </submittedName>
</protein>
<evidence type="ECO:0000313" key="6">
    <source>
        <dbReference type="Proteomes" id="UP000254263"/>
    </source>
</evidence>
<dbReference type="PROSITE" id="PS51257">
    <property type="entry name" value="PROKAR_LIPOPROTEIN"/>
    <property type="match status" value="1"/>
</dbReference>
<dbReference type="SUPFAM" id="SSF53850">
    <property type="entry name" value="Periplasmic binding protein-like II"/>
    <property type="match status" value="1"/>
</dbReference>
<dbReference type="AlphaFoldDB" id="A0A379DFM8"/>
<dbReference type="InterPro" id="IPR015168">
    <property type="entry name" value="SsuA/THI5"/>
</dbReference>
<comment type="subcellular location">
    <subcellularLocation>
        <location evidence="1">Periplasm</location>
    </subcellularLocation>
</comment>
<dbReference type="EMBL" id="UGTI01000001">
    <property type="protein sequence ID" value="SUB77156.1"/>
    <property type="molecule type" value="Genomic_DNA"/>
</dbReference>